<evidence type="ECO:0008006" key="3">
    <source>
        <dbReference type="Google" id="ProtNLM"/>
    </source>
</evidence>
<accession>A0A4Y7PYC0</accession>
<name>A0A4Y7PYC0_9AGAM</name>
<dbReference type="STRING" id="50990.A0A4Y7PYC0"/>
<evidence type="ECO:0000313" key="1">
    <source>
        <dbReference type="EMBL" id="TDL19599.1"/>
    </source>
</evidence>
<proteinExistence type="predicted"/>
<sequence length="304" mass="34163">MIPAQISGEALDSLLGVLGRVSSNGGRLDGDAIWFTSKEMASGCHTTPSHIFEEEKNVLQTHKQTLLQLRKSLEIRMSEVEKAINSHSRVFIFAVGQHACFALANEPSISISHVCRRFRSISIQIPELWTVLICSHSVAETTEFLERSGSMPLIVVCDENFSPKLKEFLDVVLPDNLRWEELWICGDIDSLTDIHQTAISLCSYHPRLELPNLTTLRQAVYQATTGTISNPFLKTPWHMPRLSNFISLNATPSSDGDRFHLLTHCELRWDYIHAKEFPALIRCLSVAEETGIKCTNCPVFQSSN</sequence>
<dbReference type="AlphaFoldDB" id="A0A4Y7PYC0"/>
<reference evidence="1 2" key="1">
    <citation type="submission" date="2018-06" db="EMBL/GenBank/DDBJ databases">
        <title>A transcriptomic atlas of mushroom development highlights an independent origin of complex multicellularity.</title>
        <authorList>
            <consortium name="DOE Joint Genome Institute"/>
            <person name="Krizsan K."/>
            <person name="Almasi E."/>
            <person name="Merenyi Z."/>
            <person name="Sahu N."/>
            <person name="Viragh M."/>
            <person name="Koszo T."/>
            <person name="Mondo S."/>
            <person name="Kiss B."/>
            <person name="Balint B."/>
            <person name="Kues U."/>
            <person name="Barry K."/>
            <person name="Hegedus J.C."/>
            <person name="Henrissat B."/>
            <person name="Johnson J."/>
            <person name="Lipzen A."/>
            <person name="Ohm R."/>
            <person name="Nagy I."/>
            <person name="Pangilinan J."/>
            <person name="Yan J."/>
            <person name="Xiong Y."/>
            <person name="Grigoriev I.V."/>
            <person name="Hibbett D.S."/>
            <person name="Nagy L.G."/>
        </authorList>
    </citation>
    <scope>NUCLEOTIDE SEQUENCE [LARGE SCALE GENOMIC DNA]</scope>
    <source>
        <strain evidence="1 2">SZMC22713</strain>
    </source>
</reference>
<keyword evidence="2" id="KW-1185">Reference proteome</keyword>
<protein>
    <recommendedName>
        <fullName evidence="3">F-box domain-containing protein</fullName>
    </recommendedName>
</protein>
<organism evidence="1 2">
    <name type="scientific">Rickenella mellea</name>
    <dbReference type="NCBI Taxonomy" id="50990"/>
    <lineage>
        <taxon>Eukaryota</taxon>
        <taxon>Fungi</taxon>
        <taxon>Dikarya</taxon>
        <taxon>Basidiomycota</taxon>
        <taxon>Agaricomycotina</taxon>
        <taxon>Agaricomycetes</taxon>
        <taxon>Hymenochaetales</taxon>
        <taxon>Rickenellaceae</taxon>
        <taxon>Rickenella</taxon>
    </lineage>
</organism>
<evidence type="ECO:0000313" key="2">
    <source>
        <dbReference type="Proteomes" id="UP000294933"/>
    </source>
</evidence>
<dbReference type="VEuPathDB" id="FungiDB:BD410DRAFT_433656"/>
<dbReference type="Proteomes" id="UP000294933">
    <property type="component" value="Unassembled WGS sequence"/>
</dbReference>
<dbReference type="EMBL" id="ML170195">
    <property type="protein sequence ID" value="TDL19599.1"/>
    <property type="molecule type" value="Genomic_DNA"/>
</dbReference>
<dbReference type="OrthoDB" id="2603857at2759"/>
<gene>
    <name evidence="1" type="ORF">BD410DRAFT_433656</name>
</gene>